<feature type="binding site" evidence="10">
    <location>
        <position position="247"/>
    </location>
    <ligand>
        <name>Zn(2+)</name>
        <dbReference type="ChEBI" id="CHEBI:29105"/>
    </ligand>
</feature>
<dbReference type="InterPro" id="IPR014729">
    <property type="entry name" value="Rossmann-like_a/b/a_fold"/>
</dbReference>
<dbReference type="InterPro" id="IPR056411">
    <property type="entry name" value="CysS_C"/>
</dbReference>
<evidence type="ECO:0000256" key="7">
    <source>
        <dbReference type="ARBA" id="ARBA00022917"/>
    </source>
</evidence>
<dbReference type="Gene3D" id="3.40.50.620">
    <property type="entry name" value="HUPs"/>
    <property type="match status" value="1"/>
</dbReference>
<evidence type="ECO:0000256" key="5">
    <source>
        <dbReference type="ARBA" id="ARBA00022833"/>
    </source>
</evidence>
<keyword evidence="8 10" id="KW-0030">Aminoacyl-tRNA synthetase</keyword>
<dbReference type="EC" id="6.1.1.16" evidence="10"/>
<keyword evidence="10" id="KW-0963">Cytoplasm</keyword>
<evidence type="ECO:0000256" key="9">
    <source>
        <dbReference type="ARBA" id="ARBA00047398"/>
    </source>
</evidence>
<dbReference type="NCBIfam" id="TIGR00435">
    <property type="entry name" value="cysS"/>
    <property type="match status" value="1"/>
</dbReference>
<dbReference type="GO" id="GO:0004817">
    <property type="term" value="F:cysteine-tRNA ligase activity"/>
    <property type="evidence" value="ECO:0007669"/>
    <property type="project" value="UniProtKB-UniRule"/>
</dbReference>
<dbReference type="InterPro" id="IPR024909">
    <property type="entry name" value="Cys-tRNA/MSH_ligase"/>
</dbReference>
<comment type="cofactor">
    <cofactor evidence="10">
        <name>Zn(2+)</name>
        <dbReference type="ChEBI" id="CHEBI:29105"/>
    </cofactor>
    <text evidence="10">Binds 1 zinc ion per subunit.</text>
</comment>
<dbReference type="InterPro" id="IPR015803">
    <property type="entry name" value="Cys-tRNA-ligase"/>
</dbReference>
<proteinExistence type="inferred from homology"/>
<dbReference type="Proteomes" id="UP000319213">
    <property type="component" value="Unassembled WGS sequence"/>
</dbReference>
<dbReference type="Gene3D" id="1.20.120.640">
    <property type="entry name" value="Anticodon-binding domain of a subclass of class I aminoacyl-tRNA synthetases"/>
    <property type="match status" value="1"/>
</dbReference>
<comment type="subunit">
    <text evidence="1 10">Monomer.</text>
</comment>
<evidence type="ECO:0000256" key="1">
    <source>
        <dbReference type="ARBA" id="ARBA00011245"/>
    </source>
</evidence>
<evidence type="ECO:0000256" key="10">
    <source>
        <dbReference type="HAMAP-Rule" id="MF_00041"/>
    </source>
</evidence>
<dbReference type="InterPro" id="IPR009080">
    <property type="entry name" value="tRNAsynth_Ia_anticodon-bd"/>
</dbReference>
<accession>A0A543IT27</accession>
<dbReference type="InterPro" id="IPR032678">
    <property type="entry name" value="tRNA-synt_1_cat_dom"/>
</dbReference>
<comment type="similarity">
    <text evidence="10">Belongs to the class-I aminoacyl-tRNA synthetase family.</text>
</comment>
<evidence type="ECO:0000313" key="14">
    <source>
        <dbReference type="Proteomes" id="UP000319213"/>
    </source>
</evidence>
<evidence type="ECO:0000256" key="3">
    <source>
        <dbReference type="ARBA" id="ARBA00022723"/>
    </source>
</evidence>
<evidence type="ECO:0000256" key="6">
    <source>
        <dbReference type="ARBA" id="ARBA00022840"/>
    </source>
</evidence>
<dbReference type="RefSeq" id="WP_142257999.1">
    <property type="nucleotide sequence ID" value="NZ_BMPV01000004.1"/>
</dbReference>
<evidence type="ECO:0000313" key="13">
    <source>
        <dbReference type="EMBL" id="TQM73723.1"/>
    </source>
</evidence>
<gene>
    <name evidence="10" type="primary">cysS</name>
    <name evidence="13" type="ORF">FHX40_0376</name>
</gene>
<dbReference type="GO" id="GO:0005524">
    <property type="term" value="F:ATP binding"/>
    <property type="evidence" value="ECO:0007669"/>
    <property type="project" value="UniProtKB-UniRule"/>
</dbReference>
<name>A0A543IT27_9ACTN</name>
<keyword evidence="4 10" id="KW-0547">Nucleotide-binding</keyword>
<organism evidence="13 14">
    <name type="scientific">Thermopolyspora flexuosa</name>
    <dbReference type="NCBI Taxonomy" id="103836"/>
    <lineage>
        <taxon>Bacteria</taxon>
        <taxon>Bacillati</taxon>
        <taxon>Actinomycetota</taxon>
        <taxon>Actinomycetes</taxon>
        <taxon>Streptosporangiales</taxon>
        <taxon>Streptosporangiaceae</taxon>
        <taxon>Thermopolyspora</taxon>
    </lineage>
</organism>
<keyword evidence="7 10" id="KW-0648">Protein biosynthesis</keyword>
<protein>
    <recommendedName>
        <fullName evidence="10">Cysteine--tRNA ligase</fullName>
        <ecNumber evidence="10">6.1.1.16</ecNumber>
    </recommendedName>
    <alternativeName>
        <fullName evidence="10">Cysteinyl-tRNA synthetase</fullName>
        <shortName evidence="10">CysRS</shortName>
    </alternativeName>
</protein>
<comment type="catalytic activity">
    <reaction evidence="9 10">
        <text>tRNA(Cys) + L-cysteine + ATP = L-cysteinyl-tRNA(Cys) + AMP + diphosphate</text>
        <dbReference type="Rhea" id="RHEA:17773"/>
        <dbReference type="Rhea" id="RHEA-COMP:9661"/>
        <dbReference type="Rhea" id="RHEA-COMP:9679"/>
        <dbReference type="ChEBI" id="CHEBI:30616"/>
        <dbReference type="ChEBI" id="CHEBI:33019"/>
        <dbReference type="ChEBI" id="CHEBI:35235"/>
        <dbReference type="ChEBI" id="CHEBI:78442"/>
        <dbReference type="ChEBI" id="CHEBI:78517"/>
        <dbReference type="ChEBI" id="CHEBI:456215"/>
        <dbReference type="EC" id="6.1.1.16"/>
    </reaction>
</comment>
<dbReference type="HAMAP" id="MF_00041">
    <property type="entry name" value="Cys_tRNA_synth"/>
    <property type="match status" value="1"/>
</dbReference>
<dbReference type="GO" id="GO:0006423">
    <property type="term" value="P:cysteinyl-tRNA aminoacylation"/>
    <property type="evidence" value="ECO:0007669"/>
    <property type="project" value="UniProtKB-UniRule"/>
</dbReference>
<feature type="domain" description="tRNA synthetases class I catalytic" evidence="11">
    <location>
        <begin position="20"/>
        <end position="326"/>
    </location>
</feature>
<evidence type="ECO:0000259" key="12">
    <source>
        <dbReference type="Pfam" id="PF23493"/>
    </source>
</evidence>
<dbReference type="EMBL" id="VFPQ01000001">
    <property type="protein sequence ID" value="TQM73723.1"/>
    <property type="molecule type" value="Genomic_DNA"/>
</dbReference>
<dbReference type="PANTHER" id="PTHR10890:SF3">
    <property type="entry name" value="CYSTEINE--TRNA LIGASE, CYTOPLASMIC"/>
    <property type="match status" value="1"/>
</dbReference>
<dbReference type="PANTHER" id="PTHR10890">
    <property type="entry name" value="CYSTEINYL-TRNA SYNTHETASE"/>
    <property type="match status" value="1"/>
</dbReference>
<evidence type="ECO:0000256" key="2">
    <source>
        <dbReference type="ARBA" id="ARBA00022598"/>
    </source>
</evidence>
<feature type="binding site" evidence="10">
    <location>
        <position position="28"/>
    </location>
    <ligand>
        <name>Zn(2+)</name>
        <dbReference type="ChEBI" id="CHEBI:29105"/>
    </ligand>
</feature>
<dbReference type="AlphaFoldDB" id="A0A543IT27"/>
<feature type="binding site" evidence="10">
    <location>
        <position position="282"/>
    </location>
    <ligand>
        <name>ATP</name>
        <dbReference type="ChEBI" id="CHEBI:30616"/>
    </ligand>
</feature>
<evidence type="ECO:0000256" key="4">
    <source>
        <dbReference type="ARBA" id="ARBA00022741"/>
    </source>
</evidence>
<dbReference type="GO" id="GO:0008270">
    <property type="term" value="F:zinc ion binding"/>
    <property type="evidence" value="ECO:0007669"/>
    <property type="project" value="UniProtKB-UniRule"/>
</dbReference>
<keyword evidence="5 10" id="KW-0862">Zinc</keyword>
<feature type="domain" description="Cysteinyl-tRNA ligase anticodon binding" evidence="12">
    <location>
        <begin position="410"/>
        <end position="457"/>
    </location>
</feature>
<dbReference type="OrthoDB" id="9815130at2"/>
<feature type="short sequence motif" description="'HIGH' region" evidence="10">
    <location>
        <begin position="30"/>
        <end position="40"/>
    </location>
</feature>
<keyword evidence="2 10" id="KW-0436">Ligase</keyword>
<comment type="caution">
    <text evidence="13">The sequence shown here is derived from an EMBL/GenBank/DDBJ whole genome shotgun (WGS) entry which is preliminary data.</text>
</comment>
<dbReference type="Pfam" id="PF01406">
    <property type="entry name" value="tRNA-synt_1e"/>
    <property type="match status" value="1"/>
</dbReference>
<reference evidence="13 14" key="1">
    <citation type="submission" date="2019-06" db="EMBL/GenBank/DDBJ databases">
        <title>Sequencing the genomes of 1000 actinobacteria strains.</title>
        <authorList>
            <person name="Klenk H.-P."/>
        </authorList>
    </citation>
    <scope>NUCLEOTIDE SEQUENCE [LARGE SCALE GENOMIC DNA]</scope>
    <source>
        <strain evidence="13 14">DSM 43186</strain>
    </source>
</reference>
<feature type="short sequence motif" description="'KMSKS' region" evidence="10">
    <location>
        <begin position="279"/>
        <end position="283"/>
    </location>
</feature>
<dbReference type="GO" id="GO:0005829">
    <property type="term" value="C:cytosol"/>
    <property type="evidence" value="ECO:0007669"/>
    <property type="project" value="TreeGrafter"/>
</dbReference>
<sequence>MLRLYDTKARRVEQVVPDGARGLRMYTCGPTVYRYAHVGNLRSYLLSDMIRRVCERHGLRVVVCQNITDVGHLVDDAEIDPTGEDKILRQARAEGRSALDVARFYEDAFRQDIAALNIRPPEYTPRATESIDLMIELIAKLIEKGHAYVVDDGSVFFSAQSFPDYGEISGNRLDELKPGHRFDKPDPRKRFHADWALWKHSHRELTWEAPWGRGFPGWHVECSAMSLRYLGDRFDIHTGGIDLRFPHHEDERAQSNAAVGHEVVAHWVHGEHLLFNGRKMAKSAGNVVLVRDVVEAGLDPLAVRLAMLEHRYRQQMNLTWDTLRAADRTLRRWRRRVAEWAEHPSRPMAAEYAARAKAALDDDLDTPAALRVLRELERDESVPPGSRFETFLELDHVLGLDLSRDIGAAPTLPPGAAELLERRERARAARDWATSDRLREELAAMGVKVADTPEGQKVVLD</sequence>
<keyword evidence="6 10" id="KW-0067">ATP-binding</keyword>
<dbReference type="Pfam" id="PF23493">
    <property type="entry name" value="CysS_C"/>
    <property type="match status" value="1"/>
</dbReference>
<dbReference type="CDD" id="cd00672">
    <property type="entry name" value="CysRS_core"/>
    <property type="match status" value="1"/>
</dbReference>
<feature type="binding site" evidence="10">
    <location>
        <position position="222"/>
    </location>
    <ligand>
        <name>Zn(2+)</name>
        <dbReference type="ChEBI" id="CHEBI:29105"/>
    </ligand>
</feature>
<keyword evidence="14" id="KW-1185">Reference proteome</keyword>
<feature type="binding site" evidence="10">
    <location>
        <position position="251"/>
    </location>
    <ligand>
        <name>Zn(2+)</name>
        <dbReference type="ChEBI" id="CHEBI:29105"/>
    </ligand>
</feature>
<dbReference type="SUPFAM" id="SSF52374">
    <property type="entry name" value="Nucleotidylyl transferase"/>
    <property type="match status" value="1"/>
</dbReference>
<comment type="subcellular location">
    <subcellularLocation>
        <location evidence="10">Cytoplasm</location>
    </subcellularLocation>
</comment>
<evidence type="ECO:0000256" key="8">
    <source>
        <dbReference type="ARBA" id="ARBA00023146"/>
    </source>
</evidence>
<dbReference type="PRINTS" id="PR00983">
    <property type="entry name" value="TRNASYNTHCYS"/>
</dbReference>
<dbReference type="SUPFAM" id="SSF47323">
    <property type="entry name" value="Anticodon-binding domain of a subclass of class I aminoacyl-tRNA synthetases"/>
    <property type="match status" value="1"/>
</dbReference>
<keyword evidence="3 10" id="KW-0479">Metal-binding</keyword>
<evidence type="ECO:0000259" key="11">
    <source>
        <dbReference type="Pfam" id="PF01406"/>
    </source>
</evidence>